<keyword evidence="4 7" id="KW-0378">Hydrolase</keyword>
<evidence type="ECO:0000259" key="9">
    <source>
        <dbReference type="Pfam" id="PF05922"/>
    </source>
</evidence>
<gene>
    <name evidence="12" type="primary">LOC120258579</name>
</gene>
<feature type="domain" description="Peptidase S8/S53" evidence="8">
    <location>
        <begin position="82"/>
        <end position="512"/>
    </location>
</feature>
<dbReference type="SUPFAM" id="SSF52743">
    <property type="entry name" value="Subtilisin-like"/>
    <property type="match status" value="1"/>
</dbReference>
<dbReference type="GO" id="GO:0004252">
    <property type="term" value="F:serine-type endopeptidase activity"/>
    <property type="evidence" value="ECO:0007669"/>
    <property type="project" value="UniProtKB-UniRule"/>
</dbReference>
<dbReference type="InterPro" id="IPR036852">
    <property type="entry name" value="Peptidase_S8/S53_dom_sf"/>
</dbReference>
<feature type="active site" description="Charge relay system" evidence="6 7">
    <location>
        <position position="160"/>
    </location>
</feature>
<evidence type="ECO:0000256" key="4">
    <source>
        <dbReference type="ARBA" id="ARBA00022801"/>
    </source>
</evidence>
<evidence type="ECO:0000256" key="7">
    <source>
        <dbReference type="PROSITE-ProRule" id="PRU01240"/>
    </source>
</evidence>
<feature type="active site" description="Charge relay system" evidence="6 7">
    <location>
        <position position="471"/>
    </location>
</feature>
<feature type="active site" description="Charge relay system" evidence="6 7">
    <location>
        <position position="91"/>
    </location>
</feature>
<dbReference type="GeneID" id="120258579"/>
<dbReference type="InterPro" id="IPR015500">
    <property type="entry name" value="Peptidase_S8_subtilisin-rel"/>
</dbReference>
<dbReference type="Gene3D" id="3.40.50.200">
    <property type="entry name" value="Peptidase S8/S53 domain"/>
    <property type="match status" value="1"/>
</dbReference>
<evidence type="ECO:0000259" key="10">
    <source>
        <dbReference type="Pfam" id="PF17766"/>
    </source>
</evidence>
<accession>A0AB40B3Y2</accession>
<evidence type="ECO:0000256" key="2">
    <source>
        <dbReference type="ARBA" id="ARBA00022670"/>
    </source>
</evidence>
<keyword evidence="2 7" id="KW-0645">Protease</keyword>
<evidence type="ECO:0000256" key="5">
    <source>
        <dbReference type="ARBA" id="ARBA00022825"/>
    </source>
</evidence>
<dbReference type="InterPro" id="IPR034197">
    <property type="entry name" value="Peptidases_S8_3"/>
</dbReference>
<dbReference type="Pfam" id="PF00082">
    <property type="entry name" value="Peptidase_S8"/>
    <property type="match status" value="1"/>
</dbReference>
<dbReference type="Gene3D" id="3.50.30.30">
    <property type="match status" value="1"/>
</dbReference>
<dbReference type="InterPro" id="IPR045051">
    <property type="entry name" value="SBT"/>
</dbReference>
<evidence type="ECO:0000313" key="12">
    <source>
        <dbReference type="RefSeq" id="XP_039121973.1"/>
    </source>
</evidence>
<dbReference type="GO" id="GO:0006508">
    <property type="term" value="P:proteolysis"/>
    <property type="evidence" value="ECO:0007669"/>
    <property type="project" value="UniProtKB-KW"/>
</dbReference>
<dbReference type="Gene3D" id="3.30.70.80">
    <property type="entry name" value="Peptidase S8 propeptide/proteinase inhibitor I9"/>
    <property type="match status" value="1"/>
</dbReference>
<dbReference type="Gene3D" id="2.60.40.2310">
    <property type="match status" value="1"/>
</dbReference>
<keyword evidence="11" id="KW-1185">Reference proteome</keyword>
<dbReference type="PROSITE" id="PS00138">
    <property type="entry name" value="SUBTILASE_SER"/>
    <property type="match status" value="1"/>
</dbReference>
<dbReference type="InterPro" id="IPR010259">
    <property type="entry name" value="S8pro/Inhibitor_I9"/>
</dbReference>
<dbReference type="InterPro" id="IPR023828">
    <property type="entry name" value="Peptidase_S8_Ser-AS"/>
</dbReference>
<evidence type="ECO:0000259" key="8">
    <source>
        <dbReference type="Pfam" id="PF00082"/>
    </source>
</evidence>
<feature type="domain" description="Subtilisin-like protease fibronectin type-III" evidence="10">
    <location>
        <begin position="576"/>
        <end position="670"/>
    </location>
</feature>
<evidence type="ECO:0000256" key="1">
    <source>
        <dbReference type="ARBA" id="ARBA00011073"/>
    </source>
</evidence>
<evidence type="ECO:0000256" key="6">
    <source>
        <dbReference type="PIRSR" id="PIRSR615500-1"/>
    </source>
</evidence>
<name>A0AB40B3Y2_DIOCR</name>
<proteinExistence type="inferred from homology"/>
<evidence type="ECO:0000313" key="11">
    <source>
        <dbReference type="Proteomes" id="UP001515500"/>
    </source>
</evidence>
<dbReference type="RefSeq" id="XP_039121973.1">
    <property type="nucleotide sequence ID" value="XM_039266039.1"/>
</dbReference>
<dbReference type="InterPro" id="IPR000209">
    <property type="entry name" value="Peptidase_S8/S53_dom"/>
</dbReference>
<dbReference type="Pfam" id="PF17766">
    <property type="entry name" value="fn3_6"/>
    <property type="match status" value="1"/>
</dbReference>
<comment type="similarity">
    <text evidence="1 7">Belongs to the peptidase S8 family.</text>
</comment>
<dbReference type="InterPro" id="IPR041469">
    <property type="entry name" value="Subtilisin-like_FN3"/>
</dbReference>
<dbReference type="InterPro" id="IPR037045">
    <property type="entry name" value="S8pro/Inhibitor_I9_sf"/>
</dbReference>
<dbReference type="CDD" id="cd02120">
    <property type="entry name" value="PA_subtilisin_like"/>
    <property type="match status" value="1"/>
</dbReference>
<dbReference type="Pfam" id="PF05922">
    <property type="entry name" value="Inhibitor_I9"/>
    <property type="match status" value="1"/>
</dbReference>
<dbReference type="PANTHER" id="PTHR10795">
    <property type="entry name" value="PROPROTEIN CONVERTASE SUBTILISIN/KEXIN"/>
    <property type="match status" value="1"/>
</dbReference>
<reference evidence="12" key="1">
    <citation type="submission" date="2025-08" db="UniProtKB">
        <authorList>
            <consortium name="RefSeq"/>
        </authorList>
    </citation>
    <scope>IDENTIFICATION</scope>
</reference>
<sequence>MLTSLLGSKEEAMSSILYNYKHGFSGFAAMLTESQSKDIAELPGVMSVRPSRVYKIQTTRSWDYLGLSYNQPKGLLHDSHLGEDIIIGMVDTGIWPESPSFSDAGFGPIPSRWKGICQTGVTFSASNCSRKIIGARWYTNDVDSEDLKGDSLSPRDSNGHGTHTASTAAGVLVGNVSVHGLASGAARGGAPRARLAIYKSCWGSSGSCSEAAVLKAIDDAIHDGVDVLSLSLGGNGYPEGSLNAVVKGITLVFAGGNDGPSMQTIDNALPWVLTVAASTIDRSFPTLITLGNGQYFHGQGINYEGGKETFKQLVYGGSCSRDSLNKTEVNGSVVLCYTPSDITSMNPRSDLVTNVNNVIAANGAGVIYAQYTTNILYVLEGCNGFLVCAVVDFEIANQILNYYQTSVQSLIKVSPTKDVNGPTVLSPNIAAFSSRGPSIIFPQLLKPDIAAPGVTILAAIGSSYHFDSGTSMACPHISGIVALLKSLHPSWSPAAIKSALVTTASINNEYGWPIEAEGLPRKLADPFDFGGGHVNPNRAADPGLIFDIDPKDYLNYFNCSIGIPDACDSTKPLYYLNLPSISIPNLKNTLTIWRTVTNVGSTDAVYESIPESPVGVKMVVEPSILVFNVTHKVLTFKVEFTATVKLQGDYTFGSLTWYDKDGHSVRMPIAARIVIQDFFADTS</sequence>
<dbReference type="FunFam" id="3.40.50.200:FF:000006">
    <property type="entry name" value="Subtilisin-like protease SBT1.5"/>
    <property type="match status" value="1"/>
</dbReference>
<protein>
    <submittedName>
        <fullName evidence="12">Subtilisin-like protease SBT3.6</fullName>
    </submittedName>
</protein>
<feature type="domain" description="Inhibitor I9" evidence="9">
    <location>
        <begin position="2"/>
        <end position="56"/>
    </location>
</feature>
<evidence type="ECO:0000256" key="3">
    <source>
        <dbReference type="ARBA" id="ARBA00022729"/>
    </source>
</evidence>
<keyword evidence="3" id="KW-0732">Signal</keyword>
<dbReference type="PROSITE" id="PS51892">
    <property type="entry name" value="SUBTILASE"/>
    <property type="match status" value="1"/>
</dbReference>
<dbReference type="AlphaFoldDB" id="A0AB40B3Y2"/>
<dbReference type="CDD" id="cd04852">
    <property type="entry name" value="Peptidases_S8_3"/>
    <property type="match status" value="1"/>
</dbReference>
<dbReference type="Proteomes" id="UP001515500">
    <property type="component" value="Chromosome 4"/>
</dbReference>
<keyword evidence="5 7" id="KW-0720">Serine protease</keyword>
<organism evidence="11 12">
    <name type="scientific">Dioscorea cayennensis subsp. rotundata</name>
    <name type="common">White Guinea yam</name>
    <name type="synonym">Dioscorea rotundata</name>
    <dbReference type="NCBI Taxonomy" id="55577"/>
    <lineage>
        <taxon>Eukaryota</taxon>
        <taxon>Viridiplantae</taxon>
        <taxon>Streptophyta</taxon>
        <taxon>Embryophyta</taxon>
        <taxon>Tracheophyta</taxon>
        <taxon>Spermatophyta</taxon>
        <taxon>Magnoliopsida</taxon>
        <taxon>Liliopsida</taxon>
        <taxon>Dioscoreales</taxon>
        <taxon>Dioscoreaceae</taxon>
        <taxon>Dioscorea</taxon>
    </lineage>
</organism>
<dbReference type="PRINTS" id="PR00723">
    <property type="entry name" value="SUBTILISIN"/>
</dbReference>